<organism evidence="1 2">
    <name type="scientific">Rhizobium loti</name>
    <name type="common">Mesorhizobium loti</name>
    <dbReference type="NCBI Taxonomy" id="381"/>
    <lineage>
        <taxon>Bacteria</taxon>
        <taxon>Pseudomonadati</taxon>
        <taxon>Pseudomonadota</taxon>
        <taxon>Alphaproteobacteria</taxon>
        <taxon>Hyphomicrobiales</taxon>
        <taxon>Phyllobacteriaceae</taxon>
        <taxon>Mesorhizobium</taxon>
    </lineage>
</organism>
<accession>A0A8E2WCC9</accession>
<proteinExistence type="predicted"/>
<name>A0A8E2WCC9_RHILI</name>
<gene>
    <name evidence="1" type="ORF">C8D77_104547</name>
</gene>
<dbReference type="Proteomes" id="UP000245631">
    <property type="component" value="Unassembled WGS sequence"/>
</dbReference>
<evidence type="ECO:0000313" key="2">
    <source>
        <dbReference type="Proteomes" id="UP000245631"/>
    </source>
</evidence>
<dbReference type="EMBL" id="QGGH01000004">
    <property type="protein sequence ID" value="PWJ91199.1"/>
    <property type="molecule type" value="Genomic_DNA"/>
</dbReference>
<sequence length="72" mass="8168">MPPFDQTDRRTVIEGSPAVGWTEISRTSTLMCGWMAPGLWIFREVGSSACLFYKVFVHRTSQSARTFYASMN</sequence>
<dbReference type="AlphaFoldDB" id="A0A8E2WCC9"/>
<protein>
    <submittedName>
        <fullName evidence="1">Uncharacterized protein</fullName>
    </submittedName>
</protein>
<comment type="caution">
    <text evidence="1">The sequence shown here is derived from an EMBL/GenBank/DDBJ whole genome shotgun (WGS) entry which is preliminary data.</text>
</comment>
<reference evidence="1 2" key="1">
    <citation type="submission" date="2018-05" db="EMBL/GenBank/DDBJ databases">
        <title>Genomic Encyclopedia of Type Strains, Phase IV (KMG-IV): sequencing the most valuable type-strain genomes for metagenomic binning, comparative biology and taxonomic classification.</title>
        <authorList>
            <person name="Goeker M."/>
        </authorList>
    </citation>
    <scope>NUCLEOTIDE SEQUENCE [LARGE SCALE GENOMIC DNA]</scope>
    <source>
        <strain evidence="1 2">DSM 2626</strain>
    </source>
</reference>
<evidence type="ECO:0000313" key="1">
    <source>
        <dbReference type="EMBL" id="PWJ91199.1"/>
    </source>
</evidence>